<reference evidence="2 3" key="1">
    <citation type="submission" date="2017-06" db="EMBL/GenBank/DDBJ databases">
        <title>Cmopartive genomic analysis of Ambrosia Fusariam Clade fungi.</title>
        <authorList>
            <person name="Stajich J.E."/>
            <person name="Carrillo J."/>
            <person name="Kijimoto T."/>
            <person name="Eskalen A."/>
            <person name="O'Donnell K."/>
            <person name="Kasson M."/>
        </authorList>
    </citation>
    <scope>NUCLEOTIDE SEQUENCE [LARGE SCALE GENOMIC DNA]</scope>
    <source>
        <strain evidence="2 3">NRRL 20438</strain>
    </source>
</reference>
<dbReference type="Proteomes" id="UP000288429">
    <property type="component" value="Unassembled WGS sequence"/>
</dbReference>
<accession>A0A428TQH8</accession>
<organism evidence="2 3">
    <name type="scientific">Fusarium ambrosium</name>
    <dbReference type="NCBI Taxonomy" id="131363"/>
    <lineage>
        <taxon>Eukaryota</taxon>
        <taxon>Fungi</taxon>
        <taxon>Dikarya</taxon>
        <taxon>Ascomycota</taxon>
        <taxon>Pezizomycotina</taxon>
        <taxon>Sordariomycetes</taxon>
        <taxon>Hypocreomycetidae</taxon>
        <taxon>Hypocreales</taxon>
        <taxon>Nectriaceae</taxon>
        <taxon>Fusarium</taxon>
        <taxon>Fusarium solani species complex</taxon>
    </lineage>
</organism>
<feature type="region of interest" description="Disordered" evidence="1">
    <location>
        <begin position="227"/>
        <end position="254"/>
    </location>
</feature>
<dbReference type="EMBL" id="NIZV01000152">
    <property type="protein sequence ID" value="RSM04265.1"/>
    <property type="molecule type" value="Genomic_DNA"/>
</dbReference>
<feature type="region of interest" description="Disordered" evidence="1">
    <location>
        <begin position="306"/>
        <end position="332"/>
    </location>
</feature>
<sequence>MSLKIPIRALPRIAPRHRFCGTIDRLGLAALSRRNFPPSRPSIYSSPRSSIFTVEHRMFTTIRRHSTMATEDVNIAKALEEVQIDEAKDVQEDSDPEDILEKWQPLVDAIVAATKEAFPASPAFDPSSPSTFQTYWRGVFTNLRDSVVKDEKISHYITKPPVNTCNITLFDNRDVMGCPCCQSPSEPAIELKNENGVTKEDFMNVVMDILYGETLPKVFVEAYPMHDDEEDNETDDNDVESEDGSEDDAPEAMGFENDSGVLMYTYGWMSGCDNDEGERVMYGDEPDVILYCCRPDEFEKKVKSVEKKMKDWKDSKDSKDAKASKEVRESKL</sequence>
<gene>
    <name evidence="2" type="ORF">CDV31_010124</name>
</gene>
<comment type="caution">
    <text evidence="2">The sequence shown here is derived from an EMBL/GenBank/DDBJ whole genome shotgun (WGS) entry which is preliminary data.</text>
</comment>
<name>A0A428TQH8_9HYPO</name>
<keyword evidence="3" id="KW-1185">Reference proteome</keyword>
<feature type="compositionally biased region" description="Acidic residues" evidence="1">
    <location>
        <begin position="227"/>
        <end position="250"/>
    </location>
</feature>
<evidence type="ECO:0000256" key="1">
    <source>
        <dbReference type="SAM" id="MobiDB-lite"/>
    </source>
</evidence>
<proteinExistence type="predicted"/>
<evidence type="ECO:0000313" key="2">
    <source>
        <dbReference type="EMBL" id="RSM04265.1"/>
    </source>
</evidence>
<protein>
    <submittedName>
        <fullName evidence="2">Uncharacterized protein</fullName>
    </submittedName>
</protein>
<dbReference type="AlphaFoldDB" id="A0A428TQH8"/>
<evidence type="ECO:0000313" key="3">
    <source>
        <dbReference type="Proteomes" id="UP000288429"/>
    </source>
</evidence>